<name>A0A819VCY4_9BILA</name>
<accession>A0A819VCY4</accession>
<feature type="non-terminal residue" evidence="1">
    <location>
        <position position="43"/>
    </location>
</feature>
<dbReference type="EMBL" id="CAJOAX010012168">
    <property type="protein sequence ID" value="CAF4107166.1"/>
    <property type="molecule type" value="Genomic_DNA"/>
</dbReference>
<reference evidence="1" key="1">
    <citation type="submission" date="2021-02" db="EMBL/GenBank/DDBJ databases">
        <authorList>
            <person name="Nowell W R."/>
        </authorList>
    </citation>
    <scope>NUCLEOTIDE SEQUENCE</scope>
</reference>
<gene>
    <name evidence="1" type="ORF">OTI717_LOCUS34363</name>
</gene>
<dbReference type="AlphaFoldDB" id="A0A819VCY4"/>
<sequence>MKNKTKEILNSSTIEKLLLVADPQLIDEKDEDLFGLITRKDGD</sequence>
<protein>
    <submittedName>
        <fullName evidence="1">Uncharacterized protein</fullName>
    </submittedName>
</protein>
<evidence type="ECO:0000313" key="1">
    <source>
        <dbReference type="EMBL" id="CAF4107166.1"/>
    </source>
</evidence>
<dbReference type="Proteomes" id="UP000663823">
    <property type="component" value="Unassembled WGS sequence"/>
</dbReference>
<organism evidence="1 2">
    <name type="scientific">Rotaria sordida</name>
    <dbReference type="NCBI Taxonomy" id="392033"/>
    <lineage>
        <taxon>Eukaryota</taxon>
        <taxon>Metazoa</taxon>
        <taxon>Spiralia</taxon>
        <taxon>Gnathifera</taxon>
        <taxon>Rotifera</taxon>
        <taxon>Eurotatoria</taxon>
        <taxon>Bdelloidea</taxon>
        <taxon>Philodinida</taxon>
        <taxon>Philodinidae</taxon>
        <taxon>Rotaria</taxon>
    </lineage>
</organism>
<comment type="caution">
    <text evidence="1">The sequence shown here is derived from an EMBL/GenBank/DDBJ whole genome shotgun (WGS) entry which is preliminary data.</text>
</comment>
<feature type="non-terminal residue" evidence="1">
    <location>
        <position position="1"/>
    </location>
</feature>
<evidence type="ECO:0000313" key="2">
    <source>
        <dbReference type="Proteomes" id="UP000663823"/>
    </source>
</evidence>
<proteinExistence type="predicted"/>